<feature type="chain" id="PRO_5005583897" description="Secreted protein" evidence="1">
    <location>
        <begin position="31"/>
        <end position="102"/>
    </location>
</feature>
<organism evidence="2">
    <name type="scientific">Octopus bimaculoides</name>
    <name type="common">California two-spotted octopus</name>
    <dbReference type="NCBI Taxonomy" id="37653"/>
    <lineage>
        <taxon>Eukaryota</taxon>
        <taxon>Metazoa</taxon>
        <taxon>Spiralia</taxon>
        <taxon>Lophotrochozoa</taxon>
        <taxon>Mollusca</taxon>
        <taxon>Cephalopoda</taxon>
        <taxon>Coleoidea</taxon>
        <taxon>Octopodiformes</taxon>
        <taxon>Octopoda</taxon>
        <taxon>Incirrata</taxon>
        <taxon>Octopodidae</taxon>
        <taxon>Octopus</taxon>
    </lineage>
</organism>
<feature type="signal peptide" evidence="1">
    <location>
        <begin position="1"/>
        <end position="30"/>
    </location>
</feature>
<proteinExistence type="predicted"/>
<accession>A0A0L8HS35</accession>
<gene>
    <name evidence="2" type="ORF">OCBIM_22007529mg</name>
</gene>
<evidence type="ECO:0008006" key="3">
    <source>
        <dbReference type="Google" id="ProtNLM"/>
    </source>
</evidence>
<keyword evidence="1" id="KW-0732">Signal</keyword>
<protein>
    <recommendedName>
        <fullName evidence="3">Secreted protein</fullName>
    </recommendedName>
</protein>
<evidence type="ECO:0000313" key="2">
    <source>
        <dbReference type="EMBL" id="KOF92021.1"/>
    </source>
</evidence>
<evidence type="ECO:0000256" key="1">
    <source>
        <dbReference type="SAM" id="SignalP"/>
    </source>
</evidence>
<dbReference type="EMBL" id="KQ417421">
    <property type="protein sequence ID" value="KOF92021.1"/>
    <property type="molecule type" value="Genomic_DNA"/>
</dbReference>
<dbReference type="AlphaFoldDB" id="A0A0L8HS35"/>
<sequence length="102" mass="11813">MNIYGNSFITFLRVLVINGLLSLLSERVAAYIPCFSRPVILSPSKSGSKIIKISLCIFYIQLKVRKNNSFSKSREKISCKNIVIARRFHRMVCRINFKTKKR</sequence>
<name>A0A0L8HS35_OCTBM</name>
<reference evidence="2" key="1">
    <citation type="submission" date="2015-07" db="EMBL/GenBank/DDBJ databases">
        <title>MeaNS - Measles Nucleotide Surveillance Program.</title>
        <authorList>
            <person name="Tran T."/>
            <person name="Druce J."/>
        </authorList>
    </citation>
    <scope>NUCLEOTIDE SEQUENCE</scope>
    <source>
        <strain evidence="2">UCB-OBI-ISO-001</strain>
        <tissue evidence="2">Gonad</tissue>
    </source>
</reference>